<dbReference type="EMBL" id="FWXK01000003">
    <property type="protein sequence ID" value="SMC36628.1"/>
    <property type="molecule type" value="Genomic_DNA"/>
</dbReference>
<dbReference type="GO" id="GO:0016881">
    <property type="term" value="F:acid-amino acid ligase activity"/>
    <property type="evidence" value="ECO:0007669"/>
    <property type="project" value="InterPro"/>
</dbReference>
<dbReference type="AlphaFoldDB" id="A0A1W1YLL7"/>
<gene>
    <name evidence="6" type="ORF">SAMN04487984_0753</name>
</gene>
<dbReference type="STRING" id="371602.SAMN04487984_0753"/>
<accession>A0A1W1YLL7</accession>
<evidence type="ECO:0000313" key="6">
    <source>
        <dbReference type="EMBL" id="SMC36628.1"/>
    </source>
</evidence>
<keyword evidence="3" id="KW-0133">Cell shape</keyword>
<feature type="domain" description="Mur ligase central" evidence="5">
    <location>
        <begin position="111"/>
        <end position="320"/>
    </location>
</feature>
<keyword evidence="3" id="KW-0132">Cell division</keyword>
<protein>
    <submittedName>
        <fullName evidence="6">UDP-N-acetylmuramoylalanyl-D-glutamate--2,6-diaminopimelate ligase</fullName>
    </submittedName>
</protein>
<proteinExistence type="inferred from homology"/>
<organism evidence="6 7">
    <name type="scientific">Aerococcus suis</name>
    <dbReference type="NCBI Taxonomy" id="371602"/>
    <lineage>
        <taxon>Bacteria</taxon>
        <taxon>Bacillati</taxon>
        <taxon>Bacillota</taxon>
        <taxon>Bacilli</taxon>
        <taxon>Lactobacillales</taxon>
        <taxon>Aerococcaceae</taxon>
        <taxon>Aerococcus</taxon>
    </lineage>
</organism>
<dbReference type="Pfam" id="PF02875">
    <property type="entry name" value="Mur_ligase_C"/>
    <property type="match status" value="1"/>
</dbReference>
<comment type="subcellular location">
    <subcellularLocation>
        <location evidence="3">Cytoplasm</location>
    </subcellularLocation>
</comment>
<dbReference type="Proteomes" id="UP000243884">
    <property type="component" value="Unassembled WGS sequence"/>
</dbReference>
<dbReference type="InterPro" id="IPR013221">
    <property type="entry name" value="Mur_ligase_cen"/>
</dbReference>
<dbReference type="InterPro" id="IPR036615">
    <property type="entry name" value="Mur_ligase_C_dom_sf"/>
</dbReference>
<dbReference type="GO" id="GO:0051301">
    <property type="term" value="P:cell division"/>
    <property type="evidence" value="ECO:0007669"/>
    <property type="project" value="UniProtKB-KW"/>
</dbReference>
<evidence type="ECO:0000259" key="4">
    <source>
        <dbReference type="Pfam" id="PF02875"/>
    </source>
</evidence>
<dbReference type="GO" id="GO:0005737">
    <property type="term" value="C:cytoplasm"/>
    <property type="evidence" value="ECO:0007669"/>
    <property type="project" value="UniProtKB-SubCell"/>
</dbReference>
<comment type="similarity">
    <text evidence="2">Belongs to the MurCDEF family. MurE subfamily.</text>
</comment>
<dbReference type="GO" id="GO:0005524">
    <property type="term" value="F:ATP binding"/>
    <property type="evidence" value="ECO:0007669"/>
    <property type="project" value="InterPro"/>
</dbReference>
<evidence type="ECO:0000313" key="7">
    <source>
        <dbReference type="Proteomes" id="UP000243884"/>
    </source>
</evidence>
<name>A0A1W1YLL7_9LACT</name>
<dbReference type="PANTHER" id="PTHR23135:SF4">
    <property type="entry name" value="UDP-N-ACETYLMURAMOYL-L-ALANYL-D-GLUTAMATE--2,6-DIAMINOPIMELATE LIGASE MURE HOMOLOG, CHLOROPLASTIC"/>
    <property type="match status" value="1"/>
</dbReference>
<dbReference type="SUPFAM" id="SSF63418">
    <property type="entry name" value="MurE/MurF N-terminal domain"/>
    <property type="match status" value="1"/>
</dbReference>
<dbReference type="SUPFAM" id="SSF53244">
    <property type="entry name" value="MurD-like peptide ligases, peptide-binding domain"/>
    <property type="match status" value="1"/>
</dbReference>
<dbReference type="PANTHER" id="PTHR23135">
    <property type="entry name" value="MUR LIGASE FAMILY MEMBER"/>
    <property type="match status" value="1"/>
</dbReference>
<evidence type="ECO:0000259" key="5">
    <source>
        <dbReference type="Pfam" id="PF08245"/>
    </source>
</evidence>
<keyword evidence="3" id="KW-0961">Cell wall biogenesis/degradation</keyword>
<dbReference type="UniPathway" id="UPA00219"/>
<dbReference type="Pfam" id="PF08245">
    <property type="entry name" value="Mur_ligase_M"/>
    <property type="match status" value="1"/>
</dbReference>
<dbReference type="OrthoDB" id="9800958at2"/>
<dbReference type="NCBIfam" id="TIGR01085">
    <property type="entry name" value="murE"/>
    <property type="match status" value="1"/>
</dbReference>
<dbReference type="Gene3D" id="3.40.1390.10">
    <property type="entry name" value="MurE/MurF, N-terminal domain"/>
    <property type="match status" value="1"/>
</dbReference>
<keyword evidence="3" id="KW-0131">Cell cycle</keyword>
<dbReference type="GO" id="GO:0008360">
    <property type="term" value="P:regulation of cell shape"/>
    <property type="evidence" value="ECO:0007669"/>
    <property type="project" value="UniProtKB-KW"/>
</dbReference>
<evidence type="ECO:0000256" key="2">
    <source>
        <dbReference type="ARBA" id="ARBA00005898"/>
    </source>
</evidence>
<keyword evidence="7" id="KW-1185">Reference proteome</keyword>
<sequence>MSNTILELAQILQERQLLLSQLPQEEGTVTHITYDSREVSEGTLFFCKGENFKSDYLKQAEANGAIAYVAEQPFDVTIPGLIVSDVRQAMPLVANYFYHEPWRAIHINALTGTKGKTTTTHFLKAILDKHQMKHQQGETAYFSSTTTYDGVNRGPSQLTTPESIPLFQQLANVRDSRIPFLTMEVSSQALKYRRVDEVMFEMVGFLNISTDHIGTNEHPDFADYLQSKLRIFQHGQYAVINCNTDYFDDVLAAAQASETIDDIITFSREAADADYWVDQIISTPKGQEFVVHEGSSAHSLMLDMPGEFNIDNALMAIAMARHYEVSWETIAEALAEVKAPGRMEVFVSDDDEVKAIVDYAHNKLSMEQLILSARKLFPMAKVWVVTGSAGGKGVSRRKDMGEVIGRLADKSYLTADDNNFESAYDIAKEIETAILTENPTADILMMTDDRQRAIKQALNDALEEPSDVVVLLAGKGTDDYFLINGEKIPYQSDSDFMKDYLKRYNQSK</sequence>
<keyword evidence="6" id="KW-0436">Ligase</keyword>
<dbReference type="InterPro" id="IPR005761">
    <property type="entry name" value="UDP-N-AcMur-Glu-dNH2Pim_ligase"/>
</dbReference>
<dbReference type="GO" id="GO:0009252">
    <property type="term" value="P:peptidoglycan biosynthetic process"/>
    <property type="evidence" value="ECO:0007669"/>
    <property type="project" value="UniProtKB-UniPathway"/>
</dbReference>
<dbReference type="InterPro" id="IPR035911">
    <property type="entry name" value="MurE/MurF_N"/>
</dbReference>
<dbReference type="InterPro" id="IPR004101">
    <property type="entry name" value="Mur_ligase_C"/>
</dbReference>
<evidence type="ECO:0000256" key="3">
    <source>
        <dbReference type="RuleBase" id="RU004135"/>
    </source>
</evidence>
<dbReference type="SUPFAM" id="SSF53623">
    <property type="entry name" value="MurD-like peptide ligases, catalytic domain"/>
    <property type="match status" value="1"/>
</dbReference>
<dbReference type="Gene3D" id="3.40.1190.10">
    <property type="entry name" value="Mur-like, catalytic domain"/>
    <property type="match status" value="1"/>
</dbReference>
<dbReference type="InterPro" id="IPR036565">
    <property type="entry name" value="Mur-like_cat_sf"/>
</dbReference>
<keyword evidence="3" id="KW-0573">Peptidoglycan synthesis</keyword>
<comment type="pathway">
    <text evidence="1 3">Cell wall biogenesis; peptidoglycan biosynthesis.</text>
</comment>
<dbReference type="RefSeq" id="WP_084098720.1">
    <property type="nucleotide sequence ID" value="NZ_FWXK01000003.1"/>
</dbReference>
<dbReference type="Gene3D" id="3.90.190.20">
    <property type="entry name" value="Mur ligase, C-terminal domain"/>
    <property type="match status" value="1"/>
</dbReference>
<feature type="domain" description="Mur ligase C-terminal" evidence="4">
    <location>
        <begin position="341"/>
        <end position="476"/>
    </location>
</feature>
<reference evidence="7" key="1">
    <citation type="submission" date="2017-04" db="EMBL/GenBank/DDBJ databases">
        <authorList>
            <person name="Varghese N."/>
            <person name="Submissions S."/>
        </authorList>
    </citation>
    <scope>NUCLEOTIDE SEQUENCE [LARGE SCALE GENOMIC DNA]</scope>
    <source>
        <strain evidence="7">DSM 21500</strain>
    </source>
</reference>
<evidence type="ECO:0000256" key="1">
    <source>
        <dbReference type="ARBA" id="ARBA00004752"/>
    </source>
</evidence>
<dbReference type="GO" id="GO:0071555">
    <property type="term" value="P:cell wall organization"/>
    <property type="evidence" value="ECO:0007669"/>
    <property type="project" value="UniProtKB-KW"/>
</dbReference>